<keyword evidence="2" id="KW-0732">Signal</keyword>
<evidence type="ECO:0000313" key="3">
    <source>
        <dbReference type="EMBL" id="MBS2545669.1"/>
    </source>
</evidence>
<protein>
    <submittedName>
        <fullName evidence="3">Uncharacterized protein</fullName>
    </submittedName>
</protein>
<sequence length="547" mass="56261">MNRRALRALAALPALLLTATACQQSPNAATGKPSSDTVQPAAAASESSDTASSTTSWITFANGHLAYGADSQGNRVPDFSYAGYGNGKTTIPTAPVAVTLKAASSGDDTSRIQAAIAKVSALPLNADGLRGAVLLGPGDFRIGGALTISASGVVLRGSGSGTGGTHLVATGTPRAVVSLAGSGQLQAAGAKVAVTDDYVPIGATTFHVASTADLKAGQAVVVQRPQEQNWIHAIGMDKIPQRSGGGTVQWKPNAGLQFERTITALDPATKTVTIDIPLTNALEKQYTHAVVWPYTFPGRISDVGVEHLSADGLAFTQAPDYATTGYFASSFASFDAVDGGWARDIVADDFGSGMGGVGESAKRITLEDTSALGMEKAIPQDVHAQPVAYTLAGQQSLVLRCQVSGSNLHAWATQAQTAGPNVFSDCTATNVGSKRFDAGPHQRWASGTLYDHLVMREGAGGTSATELSLYDRDNEGSGQGWAGATQVAWNSDTGTYSFQSPPTSYNWSFGALGKAAPPLVPGFPAVMVSAGTPVQPASLYAEQLAER</sequence>
<accession>A0ABS5KHE0</accession>
<evidence type="ECO:0000256" key="1">
    <source>
        <dbReference type="SAM" id="MobiDB-lite"/>
    </source>
</evidence>
<feature type="chain" id="PRO_5045206174" evidence="2">
    <location>
        <begin position="24"/>
        <end position="547"/>
    </location>
</feature>
<dbReference type="SUPFAM" id="SSF51126">
    <property type="entry name" value="Pectin lyase-like"/>
    <property type="match status" value="1"/>
</dbReference>
<evidence type="ECO:0000313" key="4">
    <source>
        <dbReference type="Proteomes" id="UP000730482"/>
    </source>
</evidence>
<dbReference type="EMBL" id="JAAFYZ010000005">
    <property type="protein sequence ID" value="MBS2545669.1"/>
    <property type="molecule type" value="Genomic_DNA"/>
</dbReference>
<evidence type="ECO:0000256" key="2">
    <source>
        <dbReference type="SAM" id="SignalP"/>
    </source>
</evidence>
<organism evidence="3 4">
    <name type="scientific">Catenulispora pinistramenti</name>
    <dbReference type="NCBI Taxonomy" id="2705254"/>
    <lineage>
        <taxon>Bacteria</taxon>
        <taxon>Bacillati</taxon>
        <taxon>Actinomycetota</taxon>
        <taxon>Actinomycetes</taxon>
        <taxon>Catenulisporales</taxon>
        <taxon>Catenulisporaceae</taxon>
        <taxon>Catenulispora</taxon>
    </lineage>
</organism>
<reference evidence="3 4" key="1">
    <citation type="submission" date="2020-02" db="EMBL/GenBank/DDBJ databases">
        <title>Acidophilic actinobacteria isolated from forest soil.</title>
        <authorList>
            <person name="Golinska P."/>
        </authorList>
    </citation>
    <scope>NUCLEOTIDE SEQUENCE [LARGE SCALE GENOMIC DNA]</scope>
    <source>
        <strain evidence="3 4">NL8</strain>
    </source>
</reference>
<comment type="caution">
    <text evidence="3">The sequence shown here is derived from an EMBL/GenBank/DDBJ whole genome shotgun (WGS) entry which is preliminary data.</text>
</comment>
<dbReference type="InterPro" id="IPR011050">
    <property type="entry name" value="Pectin_lyase_fold/virulence"/>
</dbReference>
<feature type="region of interest" description="Disordered" evidence="1">
    <location>
        <begin position="25"/>
        <end position="48"/>
    </location>
</feature>
<feature type="compositionally biased region" description="Polar residues" evidence="1">
    <location>
        <begin position="25"/>
        <end position="38"/>
    </location>
</feature>
<dbReference type="Gene3D" id="2.160.20.10">
    <property type="entry name" value="Single-stranded right-handed beta-helix, Pectin lyase-like"/>
    <property type="match status" value="1"/>
</dbReference>
<dbReference type="InterPro" id="IPR012334">
    <property type="entry name" value="Pectin_lyas_fold"/>
</dbReference>
<gene>
    <name evidence="3" type="ORF">KGQ19_02180</name>
</gene>
<proteinExistence type="predicted"/>
<name>A0ABS5KHE0_9ACTN</name>
<dbReference type="Proteomes" id="UP000730482">
    <property type="component" value="Unassembled WGS sequence"/>
</dbReference>
<dbReference type="PROSITE" id="PS51257">
    <property type="entry name" value="PROKAR_LIPOPROTEIN"/>
    <property type="match status" value="1"/>
</dbReference>
<keyword evidence="4" id="KW-1185">Reference proteome</keyword>
<feature type="signal peptide" evidence="2">
    <location>
        <begin position="1"/>
        <end position="23"/>
    </location>
</feature>
<dbReference type="RefSeq" id="WP_212007334.1">
    <property type="nucleotide sequence ID" value="NZ_JAAFYZ010000005.1"/>
</dbReference>